<dbReference type="PROSITE" id="PS51512">
    <property type="entry name" value="DFDF"/>
    <property type="match status" value="1"/>
</dbReference>
<dbReference type="Pfam" id="PF09532">
    <property type="entry name" value="FDF"/>
    <property type="match status" value="1"/>
</dbReference>
<dbReference type="GO" id="GO:0000932">
    <property type="term" value="C:P-body"/>
    <property type="evidence" value="ECO:0007669"/>
    <property type="project" value="TreeGrafter"/>
</dbReference>
<dbReference type="GO" id="GO:0033962">
    <property type="term" value="P:P-body assembly"/>
    <property type="evidence" value="ECO:0007669"/>
    <property type="project" value="TreeGrafter"/>
</dbReference>
<dbReference type="EMBL" id="JACGCM010001976">
    <property type="protein sequence ID" value="KAF6146424.1"/>
    <property type="molecule type" value="Genomic_DNA"/>
</dbReference>
<comment type="caution">
    <text evidence="3">The sequence shown here is derived from an EMBL/GenBank/DDBJ whole genome shotgun (WGS) entry which is preliminary data.</text>
</comment>
<dbReference type="InterPro" id="IPR025762">
    <property type="entry name" value="DFDF"/>
</dbReference>
<dbReference type="SMART" id="SM01199">
    <property type="entry name" value="FDF"/>
    <property type="match status" value="1"/>
</dbReference>
<name>A0A7J7LV26_9MAGN</name>
<evidence type="ECO:0000259" key="2">
    <source>
        <dbReference type="PROSITE" id="PS51512"/>
    </source>
</evidence>
<feature type="compositionally biased region" description="Low complexity" evidence="1">
    <location>
        <begin position="1"/>
        <end position="29"/>
    </location>
</feature>
<evidence type="ECO:0000313" key="4">
    <source>
        <dbReference type="Proteomes" id="UP000541444"/>
    </source>
</evidence>
<proteinExistence type="predicted"/>
<reference evidence="3 4" key="1">
    <citation type="journal article" date="2020" name="IScience">
        <title>Genome Sequencing of the Endangered Kingdonia uniflora (Circaeasteraceae, Ranunculales) Reveals Potential Mechanisms of Evolutionary Specialization.</title>
        <authorList>
            <person name="Sun Y."/>
            <person name="Deng T."/>
            <person name="Zhang A."/>
            <person name="Moore M.J."/>
            <person name="Landis J.B."/>
            <person name="Lin N."/>
            <person name="Zhang H."/>
            <person name="Zhang X."/>
            <person name="Huang J."/>
            <person name="Zhang X."/>
            <person name="Sun H."/>
            <person name="Wang H."/>
        </authorList>
    </citation>
    <scope>NUCLEOTIDE SEQUENCE [LARGE SCALE GENOMIC DNA]</scope>
    <source>
        <strain evidence="3">TB1705</strain>
        <tissue evidence="3">Leaf</tissue>
    </source>
</reference>
<organism evidence="3 4">
    <name type="scientific">Kingdonia uniflora</name>
    <dbReference type="NCBI Taxonomy" id="39325"/>
    <lineage>
        <taxon>Eukaryota</taxon>
        <taxon>Viridiplantae</taxon>
        <taxon>Streptophyta</taxon>
        <taxon>Embryophyta</taxon>
        <taxon>Tracheophyta</taxon>
        <taxon>Spermatophyta</taxon>
        <taxon>Magnoliopsida</taxon>
        <taxon>Ranunculales</taxon>
        <taxon>Circaeasteraceae</taxon>
        <taxon>Kingdonia</taxon>
    </lineage>
</organism>
<evidence type="ECO:0000313" key="3">
    <source>
        <dbReference type="EMBL" id="KAF6146424.1"/>
    </source>
</evidence>
<accession>A0A7J7LV26</accession>
<dbReference type="Proteomes" id="UP000541444">
    <property type="component" value="Unassembled WGS sequence"/>
</dbReference>
<dbReference type="AlphaFoldDB" id="A0A7J7LV26"/>
<evidence type="ECO:0000256" key="1">
    <source>
        <dbReference type="SAM" id="MobiDB-lite"/>
    </source>
</evidence>
<dbReference type="OrthoDB" id="21539at2759"/>
<dbReference type="InterPro" id="IPR019050">
    <property type="entry name" value="FDF_dom"/>
</dbReference>
<dbReference type="PANTHER" id="PTHR13586:SF23">
    <property type="entry name" value="DECAPPING 5-LIKE PROTEIN-RELATED"/>
    <property type="match status" value="1"/>
</dbReference>
<keyword evidence="4" id="KW-1185">Reference proteome</keyword>
<dbReference type="GO" id="GO:0034063">
    <property type="term" value="P:stress granule assembly"/>
    <property type="evidence" value="ECO:0007669"/>
    <property type="project" value="TreeGrafter"/>
</dbReference>
<dbReference type="PANTHER" id="PTHR13586">
    <property type="entry name" value="SCD6 PROTEIN-RELATED"/>
    <property type="match status" value="1"/>
</dbReference>
<protein>
    <recommendedName>
        <fullName evidence="2">DFDF domain-containing protein</fullName>
    </recommendedName>
</protein>
<feature type="region of interest" description="Disordered" evidence="1">
    <location>
        <begin position="1"/>
        <end position="33"/>
    </location>
</feature>
<dbReference type="GO" id="GO:0003729">
    <property type="term" value="F:mRNA binding"/>
    <property type="evidence" value="ECO:0007669"/>
    <property type="project" value="TreeGrafter"/>
</dbReference>
<feature type="domain" description="DFDF" evidence="2">
    <location>
        <begin position="96"/>
        <end position="132"/>
    </location>
</feature>
<sequence>MPISSSQISASLPSDISSSLSNTTSLPLPNQRVKRNLTRFTTDQLKQSGLQAFSSTRTLHNEKRHMETLEASLKPSPLKPSPTQWPLLPLPYSSGQVQLHVTPFSEEFDSMAMNEKFNKDEVWGHFGQANQKNEAEVDKFNTVSSTMGDYKGQSGIPVAADIKPVCGRQPICAKDTFFDAFSYNSLSRGAMCGWGDAGFSQRMKFVTETFGDIEQPQIFYSRQFF</sequence>
<gene>
    <name evidence="3" type="ORF">GIB67_037724</name>
</gene>